<reference evidence="4 5" key="1">
    <citation type="journal article" date="2007" name="Int. J. Syst. Evol. Microbiol.">
        <title>Oceanobacillus profundus sp. nov., isolated from a deep-sea sediment core.</title>
        <authorList>
            <person name="Kim Y.G."/>
            <person name="Choi D.H."/>
            <person name="Hyun S."/>
            <person name="Cho B.C."/>
        </authorList>
    </citation>
    <scope>NUCLEOTIDE SEQUENCE [LARGE SCALE GENOMIC DNA]</scope>
    <source>
        <strain evidence="4 5">DSM 18246</strain>
    </source>
</reference>
<dbReference type="Pfam" id="PF01522">
    <property type="entry name" value="Polysacc_deac_1"/>
    <property type="match status" value="1"/>
</dbReference>
<dbReference type="InterPro" id="IPR011330">
    <property type="entry name" value="Glyco_hydro/deAcase_b/a-brl"/>
</dbReference>
<dbReference type="InterPro" id="IPR050248">
    <property type="entry name" value="Polysacc_deacetylase_ArnD"/>
</dbReference>
<dbReference type="GO" id="GO:0016020">
    <property type="term" value="C:membrane"/>
    <property type="evidence" value="ECO:0007669"/>
    <property type="project" value="TreeGrafter"/>
</dbReference>
<keyword evidence="1" id="KW-0479">Metal-binding</keyword>
<gene>
    <name evidence="4" type="ORF">D1B32_06485</name>
</gene>
<organism evidence="4 5">
    <name type="scientific">Oceanobacillus profundus</name>
    <dbReference type="NCBI Taxonomy" id="372463"/>
    <lineage>
        <taxon>Bacteria</taxon>
        <taxon>Bacillati</taxon>
        <taxon>Bacillota</taxon>
        <taxon>Bacilli</taxon>
        <taxon>Bacillales</taxon>
        <taxon>Bacillaceae</taxon>
        <taxon>Oceanobacillus</taxon>
    </lineage>
</organism>
<protein>
    <recommendedName>
        <fullName evidence="3">NodB homology domain-containing protein</fullName>
    </recommendedName>
</protein>
<dbReference type="PANTHER" id="PTHR10587">
    <property type="entry name" value="GLYCOSYL TRANSFERASE-RELATED"/>
    <property type="match status" value="1"/>
</dbReference>
<proteinExistence type="predicted"/>
<dbReference type="OrthoDB" id="9812065at2"/>
<dbReference type="GO" id="GO:0005975">
    <property type="term" value="P:carbohydrate metabolic process"/>
    <property type="evidence" value="ECO:0007669"/>
    <property type="project" value="InterPro"/>
</dbReference>
<dbReference type="Proteomes" id="UP000285456">
    <property type="component" value="Unassembled WGS sequence"/>
</dbReference>
<evidence type="ECO:0000256" key="2">
    <source>
        <dbReference type="ARBA" id="ARBA00022801"/>
    </source>
</evidence>
<keyword evidence="2" id="KW-0378">Hydrolase</keyword>
<dbReference type="EMBL" id="QWEH01000003">
    <property type="protein sequence ID" value="RHW33684.1"/>
    <property type="molecule type" value="Genomic_DNA"/>
</dbReference>
<evidence type="ECO:0000259" key="3">
    <source>
        <dbReference type="PROSITE" id="PS51677"/>
    </source>
</evidence>
<dbReference type="PROSITE" id="PS51677">
    <property type="entry name" value="NODB"/>
    <property type="match status" value="1"/>
</dbReference>
<dbReference type="SUPFAM" id="SSF88713">
    <property type="entry name" value="Glycoside hydrolase/deacetylase"/>
    <property type="match status" value="1"/>
</dbReference>
<dbReference type="InterPro" id="IPR002509">
    <property type="entry name" value="NODB_dom"/>
</dbReference>
<name>A0A417YK33_9BACI</name>
<accession>A0A417YK33</accession>
<dbReference type="AlphaFoldDB" id="A0A417YK33"/>
<dbReference type="Gene3D" id="3.20.20.370">
    <property type="entry name" value="Glycoside hydrolase/deacetylase"/>
    <property type="match status" value="1"/>
</dbReference>
<dbReference type="GO" id="GO:0046872">
    <property type="term" value="F:metal ion binding"/>
    <property type="evidence" value="ECO:0007669"/>
    <property type="project" value="UniProtKB-KW"/>
</dbReference>
<dbReference type="RefSeq" id="WP_118888940.1">
    <property type="nucleotide sequence ID" value="NZ_PHUT01000003.1"/>
</dbReference>
<sequence>MIRRIRWPGWVLIILIALTIFFISGGSVGSSTQTVSTVKKEADHELKEMVLHDKQFLVQKDSEVVNSLDPNEKYIALTFDDGPNSNVTPQVLEALAEHDAKATFFMLGSQATANPSMAKEIAMAGHEIGNHTNSHQNLVKLDTYDIDEEISESARNIEEASGQYPTMTRPPYGIFDERVEETATALGNSLILWSVDSLDWKTRNAKKIKEEILNSITPGAIVLMHDIHQETADALPELLTALINEGYHFVTVSEILSLPVDVGAGPYYKVKY</sequence>
<evidence type="ECO:0000313" key="4">
    <source>
        <dbReference type="EMBL" id="RHW33684.1"/>
    </source>
</evidence>
<feature type="domain" description="NodB homology" evidence="3">
    <location>
        <begin position="73"/>
        <end position="250"/>
    </location>
</feature>
<evidence type="ECO:0000256" key="1">
    <source>
        <dbReference type="ARBA" id="ARBA00022723"/>
    </source>
</evidence>
<dbReference type="GO" id="GO:0016810">
    <property type="term" value="F:hydrolase activity, acting on carbon-nitrogen (but not peptide) bonds"/>
    <property type="evidence" value="ECO:0007669"/>
    <property type="project" value="InterPro"/>
</dbReference>
<evidence type="ECO:0000313" key="5">
    <source>
        <dbReference type="Proteomes" id="UP000285456"/>
    </source>
</evidence>
<comment type="caution">
    <text evidence="4">The sequence shown here is derived from an EMBL/GenBank/DDBJ whole genome shotgun (WGS) entry which is preliminary data.</text>
</comment>
<dbReference type="PANTHER" id="PTHR10587:SF133">
    <property type="entry name" value="CHITIN DEACETYLASE 1-RELATED"/>
    <property type="match status" value="1"/>
</dbReference>
<keyword evidence="5" id="KW-1185">Reference proteome</keyword>